<evidence type="ECO:0000256" key="1">
    <source>
        <dbReference type="SAM" id="MobiDB-lite"/>
    </source>
</evidence>
<feature type="region of interest" description="Disordered" evidence="1">
    <location>
        <begin position="83"/>
        <end position="124"/>
    </location>
</feature>
<feature type="compositionally biased region" description="Polar residues" evidence="1">
    <location>
        <begin position="106"/>
        <end position="117"/>
    </location>
</feature>
<feature type="compositionally biased region" description="Polar residues" evidence="1">
    <location>
        <begin position="84"/>
        <end position="98"/>
    </location>
</feature>
<feature type="region of interest" description="Disordered" evidence="1">
    <location>
        <begin position="18"/>
        <end position="45"/>
    </location>
</feature>
<proteinExistence type="predicted"/>
<organism evidence="2 3">
    <name type="scientific">Venturia effusa</name>
    <dbReference type="NCBI Taxonomy" id="50376"/>
    <lineage>
        <taxon>Eukaryota</taxon>
        <taxon>Fungi</taxon>
        <taxon>Dikarya</taxon>
        <taxon>Ascomycota</taxon>
        <taxon>Pezizomycotina</taxon>
        <taxon>Dothideomycetes</taxon>
        <taxon>Pleosporomycetidae</taxon>
        <taxon>Venturiales</taxon>
        <taxon>Venturiaceae</taxon>
        <taxon>Venturia</taxon>
    </lineage>
</organism>
<dbReference type="EMBL" id="CP042195">
    <property type="protein sequence ID" value="QDS74269.1"/>
    <property type="molecule type" value="Genomic_DNA"/>
</dbReference>
<keyword evidence="3" id="KW-1185">Reference proteome</keyword>
<dbReference type="Proteomes" id="UP000316270">
    <property type="component" value="Chromosome 11"/>
</dbReference>
<accession>A0A517LF55</accession>
<feature type="compositionally biased region" description="Basic and acidic residues" evidence="1">
    <location>
        <begin position="24"/>
        <end position="35"/>
    </location>
</feature>
<evidence type="ECO:0000313" key="3">
    <source>
        <dbReference type="Proteomes" id="UP000316270"/>
    </source>
</evidence>
<gene>
    <name evidence="2" type="ORF">FKW77_003279</name>
</gene>
<name>A0A517LF55_9PEZI</name>
<evidence type="ECO:0000313" key="2">
    <source>
        <dbReference type="EMBL" id="QDS74269.1"/>
    </source>
</evidence>
<sequence length="616" mass="70604">MAGHLSVPPVKRVLELSDDYDNYSGKDGHMPRRNEQLSGISNDDALLAGIDEDTARTRGNGQQLEHGFWPDSVPLELVLGLSRESGQSGPQNEPQGSSRSHKRGLSEQNAPQHPNKAQKQDVESTPAYIDDIRRLLETSRPYTYSNPLISPIDTIELVLRVPATSQWQMHLHPEITLQVLDDNFLTLVRVDFIAEKCLPVQALQIMLLSDQDGWFSVSPKLNTVRILTWHILNYERLGKMRSEGELLFCRALFEGYEFPHQFRHRDAFVRWWKNHPGEYLPRFAGEKKWRQFKNIGKTLETLIEEAAKKGQDMEVSNARRFFKMLMGLSPGGPNNPVPQVIFSGTKRAVCPPVTEHYPDELACLVSSEEFDKTTGPLALKEHVTLKSFIDMQDMFDNLTLKSGMMFTPELPFQAQEIEKIFRAAPKQQWIPEEPNPRAKVLFHKQDQYVEEAEIFEVTIQQLQRILDQLKGCQSEFLAQESCERPKLWETVEHNIKELSKQLRNAVGAKSWSLVRRTQIGAELLEAMGAISSYIEENASLFQLGRRSLSKYNDDTMEVGKSYEDIIHAQFQEVSESTCCVEDHEDFEETDFDKEWLKLGKVVLTFIKDLENWVGTK</sequence>
<protein>
    <submittedName>
        <fullName evidence="2">Uncharacterized protein</fullName>
    </submittedName>
</protein>
<reference evidence="2 3" key="1">
    <citation type="submission" date="2019-07" db="EMBL/GenBank/DDBJ databases">
        <title>Finished genome of Venturia effusa.</title>
        <authorList>
            <person name="Young C.A."/>
            <person name="Cox M.P."/>
            <person name="Ganley A.R.D."/>
            <person name="David W.J."/>
        </authorList>
    </citation>
    <scope>NUCLEOTIDE SEQUENCE [LARGE SCALE GENOMIC DNA]</scope>
    <source>
        <strain evidence="3">albino</strain>
    </source>
</reference>
<dbReference type="AlphaFoldDB" id="A0A517LF55"/>